<keyword evidence="2" id="KW-1133">Transmembrane helix</keyword>
<dbReference type="RefSeq" id="XP_033654901.1">
    <property type="nucleotide sequence ID" value="XM_033796882.1"/>
</dbReference>
<feature type="region of interest" description="Disordered" evidence="1">
    <location>
        <begin position="470"/>
        <end position="534"/>
    </location>
</feature>
<dbReference type="AlphaFoldDB" id="A0A6A6JLI0"/>
<dbReference type="PANTHER" id="PTHR28083">
    <property type="entry name" value="GOOD FOR FULL DBP5 ACTIVITY PROTEIN 2"/>
    <property type="match status" value="1"/>
</dbReference>
<evidence type="ECO:0000313" key="5">
    <source>
        <dbReference type="Proteomes" id="UP000800097"/>
    </source>
</evidence>
<evidence type="ECO:0000256" key="1">
    <source>
        <dbReference type="SAM" id="MobiDB-lite"/>
    </source>
</evidence>
<gene>
    <name evidence="4" type="ORF">EI97DRAFT_416170</name>
</gene>
<reference evidence="4" key="1">
    <citation type="journal article" date="2020" name="Stud. Mycol.">
        <title>101 Dothideomycetes genomes: a test case for predicting lifestyles and emergence of pathogens.</title>
        <authorList>
            <person name="Haridas S."/>
            <person name="Albert R."/>
            <person name="Binder M."/>
            <person name="Bloem J."/>
            <person name="Labutti K."/>
            <person name="Salamov A."/>
            <person name="Andreopoulos B."/>
            <person name="Baker S."/>
            <person name="Barry K."/>
            <person name="Bills G."/>
            <person name="Bluhm B."/>
            <person name="Cannon C."/>
            <person name="Castanera R."/>
            <person name="Culley D."/>
            <person name="Daum C."/>
            <person name="Ezra D."/>
            <person name="Gonzalez J."/>
            <person name="Henrissat B."/>
            <person name="Kuo A."/>
            <person name="Liang C."/>
            <person name="Lipzen A."/>
            <person name="Lutzoni F."/>
            <person name="Magnuson J."/>
            <person name="Mondo S."/>
            <person name="Nolan M."/>
            <person name="Ohm R."/>
            <person name="Pangilinan J."/>
            <person name="Park H.-J."/>
            <person name="Ramirez L."/>
            <person name="Alfaro M."/>
            <person name="Sun H."/>
            <person name="Tritt A."/>
            <person name="Yoshinaga Y."/>
            <person name="Zwiers L.-H."/>
            <person name="Turgeon B."/>
            <person name="Goodwin S."/>
            <person name="Spatafora J."/>
            <person name="Crous P."/>
            <person name="Grigoriev I."/>
        </authorList>
    </citation>
    <scope>NUCLEOTIDE SEQUENCE</scope>
    <source>
        <strain evidence="4">CBS 379.55</strain>
    </source>
</reference>
<keyword evidence="2" id="KW-0472">Membrane</keyword>
<keyword evidence="5" id="KW-1185">Reference proteome</keyword>
<dbReference type="InterPro" id="IPR040151">
    <property type="entry name" value="Gfd2/YDR514C-like"/>
</dbReference>
<feature type="compositionally biased region" description="Basic and acidic residues" evidence="1">
    <location>
        <begin position="490"/>
        <end position="503"/>
    </location>
</feature>
<protein>
    <recommendedName>
        <fullName evidence="3">Gfd2/YDR514C-like C-terminal domain-containing protein</fullName>
    </recommendedName>
</protein>
<feature type="transmembrane region" description="Helical" evidence="2">
    <location>
        <begin position="6"/>
        <end position="23"/>
    </location>
</feature>
<dbReference type="EMBL" id="ML986490">
    <property type="protein sequence ID" value="KAF2277362.1"/>
    <property type="molecule type" value="Genomic_DNA"/>
</dbReference>
<proteinExistence type="predicted"/>
<dbReference type="GO" id="GO:0005634">
    <property type="term" value="C:nucleus"/>
    <property type="evidence" value="ECO:0007669"/>
    <property type="project" value="TreeGrafter"/>
</dbReference>
<dbReference type="GeneID" id="54550057"/>
<keyword evidence="2" id="KW-0812">Transmembrane</keyword>
<evidence type="ECO:0000259" key="3">
    <source>
        <dbReference type="Pfam" id="PF21762"/>
    </source>
</evidence>
<dbReference type="PANTHER" id="PTHR28083:SF1">
    <property type="entry name" value="GOOD FOR FULL DBP5 ACTIVITY PROTEIN 2"/>
    <property type="match status" value="1"/>
</dbReference>
<evidence type="ECO:0000313" key="4">
    <source>
        <dbReference type="EMBL" id="KAF2277362.1"/>
    </source>
</evidence>
<dbReference type="Pfam" id="PF21762">
    <property type="entry name" value="DEDDh_C"/>
    <property type="match status" value="1"/>
</dbReference>
<evidence type="ECO:0000256" key="2">
    <source>
        <dbReference type="SAM" id="Phobius"/>
    </source>
</evidence>
<name>A0A6A6JLI0_WESOR</name>
<dbReference type="InterPro" id="IPR048519">
    <property type="entry name" value="Gfd2/YDR514C-like_C"/>
</dbReference>
<sequence>MNIPPWVAGITLAIAFCVTLFCLRSLKIARRRKDFYPGYRKKEIGSGIREVSKLMAAHHTPANISSTTDDSGPGTPPSSIEPLVEPLCSKPLVHLKAYLDKQTHLHVLQHFCGKPLPHAPSNLNDAVFVGLGMEWFERKPNPITEIGLAVMPASALISYSQAPEGLFLDLLQHISVFHCHIIETCHLVNQILAPDASDNFQFGKSRYTTHKEAQQVLKSILTSHTYPDGTPRPVILLGHGLREDKAKLRKEMGIDVDTLENVVFIMETRPLAVEANLIENNGGKLSDLVTGFGITPVHLHNAWNDIANATILALLIGFKERLFPEPRWKQWLPNRFPANPTIDVIPTDDIMRSFQQVCKSKHPPPWGIPSFCYRCEATTHTRMKCTAVIEQPCTLCLAAQGPRNKGIRAKAKQHRAERCGWSAYIRYEDPPDWVRTLSRVQRKEFQIAKSSEDYETLGRLVCAAYPRPMRDESLEDEEGEALAIGASESPEERAQESNGRLDDDNNAEENLAMRGFGSPRESADSNCVDGHERY</sequence>
<organism evidence="4 5">
    <name type="scientific">Westerdykella ornata</name>
    <dbReference type="NCBI Taxonomy" id="318751"/>
    <lineage>
        <taxon>Eukaryota</taxon>
        <taxon>Fungi</taxon>
        <taxon>Dikarya</taxon>
        <taxon>Ascomycota</taxon>
        <taxon>Pezizomycotina</taxon>
        <taxon>Dothideomycetes</taxon>
        <taxon>Pleosporomycetidae</taxon>
        <taxon>Pleosporales</taxon>
        <taxon>Sporormiaceae</taxon>
        <taxon>Westerdykella</taxon>
    </lineage>
</organism>
<accession>A0A6A6JLI0</accession>
<feature type="domain" description="Gfd2/YDR514C-like C-terminal" evidence="3">
    <location>
        <begin position="127"/>
        <end position="314"/>
    </location>
</feature>
<dbReference type="OrthoDB" id="5953249at2759"/>
<dbReference type="Proteomes" id="UP000800097">
    <property type="component" value="Unassembled WGS sequence"/>
</dbReference>